<feature type="transmembrane region" description="Helical" evidence="6">
    <location>
        <begin position="6"/>
        <end position="23"/>
    </location>
</feature>
<proteinExistence type="predicted"/>
<organism evidence="7 8">
    <name type="scientific">Ktedonobacter robiniae</name>
    <dbReference type="NCBI Taxonomy" id="2778365"/>
    <lineage>
        <taxon>Bacteria</taxon>
        <taxon>Bacillati</taxon>
        <taxon>Chloroflexota</taxon>
        <taxon>Ktedonobacteria</taxon>
        <taxon>Ktedonobacterales</taxon>
        <taxon>Ktedonobacteraceae</taxon>
        <taxon>Ktedonobacter</taxon>
    </lineage>
</organism>
<evidence type="ECO:0000256" key="2">
    <source>
        <dbReference type="ARBA" id="ARBA00022475"/>
    </source>
</evidence>
<evidence type="ECO:0000256" key="6">
    <source>
        <dbReference type="SAM" id="Phobius"/>
    </source>
</evidence>
<feature type="transmembrane region" description="Helical" evidence="6">
    <location>
        <begin position="180"/>
        <end position="207"/>
    </location>
</feature>
<evidence type="ECO:0000256" key="3">
    <source>
        <dbReference type="ARBA" id="ARBA00022692"/>
    </source>
</evidence>
<keyword evidence="2" id="KW-1003">Cell membrane</keyword>
<sequence length="339" mass="35976">MFDVMLFLRIFFSVLAGMALLLYGVRSMTEVIGQSDNRYLRQCLLHISRFPAVAYLISLIMTACMQSSSAMSSLLIDLVSTDLLPFSTAIVMMLGANVGLTLAVQLISFHITDYALTLVGLFALLALMTARTRWRRVGQIAFPCGLMLLGLSTLSQASELLVSSAWAVAALQACATTPLLLLLLGVALAMLLNSSTATIGLVLVLASRHTLPLVPALAAVLGANIGTTLPALLTASSRNASIGQRLALVHTGTKCLGACLLFLLLQPFAALLAVCWPNPPMQVGMAHLGFNVLLTCFCVPLASPLTWLLTSLMPSGEKVSVRQISESTSYPRPSPVADG</sequence>
<feature type="transmembrane region" description="Helical" evidence="6">
    <location>
        <begin position="43"/>
        <end position="63"/>
    </location>
</feature>
<feature type="transmembrane region" description="Helical" evidence="6">
    <location>
        <begin position="114"/>
        <end position="134"/>
    </location>
</feature>
<feature type="transmembrane region" description="Helical" evidence="6">
    <location>
        <begin position="140"/>
        <end position="168"/>
    </location>
</feature>
<evidence type="ECO:0000256" key="4">
    <source>
        <dbReference type="ARBA" id="ARBA00022989"/>
    </source>
</evidence>
<comment type="caution">
    <text evidence="7">The sequence shown here is derived from an EMBL/GenBank/DDBJ whole genome shotgun (WGS) entry which is preliminary data.</text>
</comment>
<dbReference type="NCBIfam" id="NF037997">
    <property type="entry name" value="Na_Pi_symport"/>
    <property type="match status" value="1"/>
</dbReference>
<reference evidence="7 8" key="1">
    <citation type="journal article" date="2021" name="Int. J. Syst. Evol. Microbiol.">
        <title>Reticulibacter mediterranei gen. nov., sp. nov., within the new family Reticulibacteraceae fam. nov., and Ktedonospora formicarum gen. nov., sp. nov., Ktedonobacter robiniae sp. nov., Dictyobacter formicarum sp. nov. and Dictyobacter arantiisoli sp. nov., belonging to the class Ktedonobacteria.</title>
        <authorList>
            <person name="Yabe S."/>
            <person name="Zheng Y."/>
            <person name="Wang C.M."/>
            <person name="Sakai Y."/>
            <person name="Abe K."/>
            <person name="Yokota A."/>
            <person name="Donadio S."/>
            <person name="Cavaletti L."/>
            <person name="Monciardini P."/>
        </authorList>
    </citation>
    <scope>NUCLEOTIDE SEQUENCE [LARGE SCALE GENOMIC DNA]</scope>
    <source>
        <strain evidence="7 8">SOSP1-30</strain>
    </source>
</reference>
<accession>A0ABQ3UTP3</accession>
<feature type="transmembrane region" description="Helical" evidence="6">
    <location>
        <begin position="288"/>
        <end position="309"/>
    </location>
</feature>
<dbReference type="Proteomes" id="UP000654345">
    <property type="component" value="Unassembled WGS sequence"/>
</dbReference>
<evidence type="ECO:0000313" key="7">
    <source>
        <dbReference type="EMBL" id="GHO56166.1"/>
    </source>
</evidence>
<evidence type="ECO:0000256" key="5">
    <source>
        <dbReference type="ARBA" id="ARBA00023136"/>
    </source>
</evidence>
<dbReference type="Pfam" id="PF02690">
    <property type="entry name" value="Na_Pi_cotrans"/>
    <property type="match status" value="2"/>
</dbReference>
<dbReference type="PANTHER" id="PTHR10010:SF46">
    <property type="entry name" value="SODIUM-DEPENDENT PHOSPHATE TRANSPORT PROTEIN 2B"/>
    <property type="match status" value="1"/>
</dbReference>
<dbReference type="PANTHER" id="PTHR10010">
    <property type="entry name" value="SOLUTE CARRIER FAMILY 34 SODIUM PHOSPHATE , MEMBER 2-RELATED"/>
    <property type="match status" value="1"/>
</dbReference>
<evidence type="ECO:0000256" key="1">
    <source>
        <dbReference type="ARBA" id="ARBA00004651"/>
    </source>
</evidence>
<protein>
    <recommendedName>
        <fullName evidence="9">Na/Pi cotransporter</fullName>
    </recommendedName>
</protein>
<keyword evidence="5 6" id="KW-0472">Membrane</keyword>
<keyword evidence="8" id="KW-1185">Reference proteome</keyword>
<evidence type="ECO:0000313" key="8">
    <source>
        <dbReference type="Proteomes" id="UP000654345"/>
    </source>
</evidence>
<evidence type="ECO:0008006" key="9">
    <source>
        <dbReference type="Google" id="ProtNLM"/>
    </source>
</evidence>
<name>A0ABQ3UTP3_9CHLR</name>
<keyword evidence="4 6" id="KW-1133">Transmembrane helix</keyword>
<dbReference type="InterPro" id="IPR003841">
    <property type="entry name" value="Na/Pi_transpt"/>
</dbReference>
<keyword evidence="3 6" id="KW-0812">Transmembrane</keyword>
<feature type="transmembrane region" description="Helical" evidence="6">
    <location>
        <begin position="213"/>
        <end position="234"/>
    </location>
</feature>
<feature type="transmembrane region" description="Helical" evidence="6">
    <location>
        <begin position="83"/>
        <end position="107"/>
    </location>
</feature>
<gene>
    <name evidence="7" type="ORF">KSB_46410</name>
</gene>
<feature type="transmembrane region" description="Helical" evidence="6">
    <location>
        <begin position="255"/>
        <end position="276"/>
    </location>
</feature>
<dbReference type="EMBL" id="BNJG01000002">
    <property type="protein sequence ID" value="GHO56166.1"/>
    <property type="molecule type" value="Genomic_DNA"/>
</dbReference>
<comment type="subcellular location">
    <subcellularLocation>
        <location evidence="1">Cell membrane</location>
        <topology evidence="1">Multi-pass membrane protein</topology>
    </subcellularLocation>
</comment>
<dbReference type="RefSeq" id="WP_201372731.1">
    <property type="nucleotide sequence ID" value="NZ_BNJG01000002.1"/>
</dbReference>